<dbReference type="GO" id="GO:0046677">
    <property type="term" value="P:response to antibiotic"/>
    <property type="evidence" value="ECO:0007669"/>
    <property type="project" value="TreeGrafter"/>
</dbReference>
<dbReference type="GeneID" id="75114709"/>
<organism evidence="6 8">
    <name type="scientific">Bacteroides caccae</name>
    <dbReference type="NCBI Taxonomy" id="47678"/>
    <lineage>
        <taxon>Bacteria</taxon>
        <taxon>Pseudomonadati</taxon>
        <taxon>Bacteroidota</taxon>
        <taxon>Bacteroidia</taxon>
        <taxon>Bacteroidales</taxon>
        <taxon>Bacteroidaceae</taxon>
        <taxon>Bacteroides</taxon>
    </lineage>
</organism>
<feature type="domain" description="Multidrug resistance protein MdtA-like barrel-sandwich hybrid" evidence="4">
    <location>
        <begin position="59"/>
        <end position="190"/>
    </location>
</feature>
<evidence type="ECO:0000259" key="3">
    <source>
        <dbReference type="Pfam" id="PF25876"/>
    </source>
</evidence>
<dbReference type="PROSITE" id="PS51257">
    <property type="entry name" value="PROKAR_LIPOPROTEIN"/>
    <property type="match status" value="1"/>
</dbReference>
<dbReference type="GO" id="GO:0005886">
    <property type="term" value="C:plasma membrane"/>
    <property type="evidence" value="ECO:0007669"/>
    <property type="project" value="TreeGrafter"/>
</dbReference>
<evidence type="ECO:0000313" key="7">
    <source>
        <dbReference type="EMBL" id="MDO6357178.1"/>
    </source>
</evidence>
<dbReference type="RefSeq" id="WP_005681142.1">
    <property type="nucleotide sequence ID" value="NZ_CABMOQ010000007.1"/>
</dbReference>
<dbReference type="Gene3D" id="2.40.30.170">
    <property type="match status" value="1"/>
</dbReference>
<reference evidence="6 8" key="1">
    <citation type="submission" date="2015-09" db="EMBL/GenBank/DDBJ databases">
        <authorList>
            <consortium name="Pathogen Informatics"/>
        </authorList>
    </citation>
    <scope>NUCLEOTIDE SEQUENCE [LARGE SCALE GENOMIC DNA]</scope>
    <source>
        <strain evidence="6 8">2789STDY5834880</strain>
    </source>
</reference>
<evidence type="ECO:0000259" key="5">
    <source>
        <dbReference type="Pfam" id="PF25954"/>
    </source>
</evidence>
<evidence type="ECO:0000256" key="2">
    <source>
        <dbReference type="SAM" id="Coils"/>
    </source>
</evidence>
<proteinExistence type="inferred from homology"/>
<comment type="similarity">
    <text evidence="1">Belongs to the membrane fusion protein (MFP) (TC 8.A.1) family.</text>
</comment>
<dbReference type="GO" id="GO:0022857">
    <property type="term" value="F:transmembrane transporter activity"/>
    <property type="evidence" value="ECO:0007669"/>
    <property type="project" value="InterPro"/>
</dbReference>
<evidence type="ECO:0000313" key="8">
    <source>
        <dbReference type="Proteomes" id="UP000095657"/>
    </source>
</evidence>
<dbReference type="NCBIfam" id="TIGR01730">
    <property type="entry name" value="RND_mfp"/>
    <property type="match status" value="1"/>
</dbReference>
<dbReference type="InterPro" id="IPR006143">
    <property type="entry name" value="RND_pump_MFP"/>
</dbReference>
<evidence type="ECO:0000256" key="1">
    <source>
        <dbReference type="ARBA" id="ARBA00009477"/>
    </source>
</evidence>
<keyword evidence="2" id="KW-0175">Coiled coil</keyword>
<feature type="domain" description="Multidrug resistance protein MdtA-like alpha-helical hairpin" evidence="3">
    <location>
        <begin position="100"/>
        <end position="167"/>
    </location>
</feature>
<dbReference type="Proteomes" id="UP000095657">
    <property type="component" value="Unassembled WGS sequence"/>
</dbReference>
<reference evidence="7" key="2">
    <citation type="submission" date="2023-07" db="EMBL/GenBank/DDBJ databases">
        <title>Whole Genome Sequencing of Colonoscopy isolates.</title>
        <authorList>
            <person name="Surve S.V."/>
            <person name="Valls R.A."/>
            <person name="Barrak K.E."/>
            <person name="Gardner T.B."/>
            <person name="O'Toole G.A."/>
        </authorList>
    </citation>
    <scope>NUCLEOTIDE SEQUENCE</scope>
    <source>
        <strain evidence="7">GP0119</strain>
    </source>
</reference>
<evidence type="ECO:0000313" key="6">
    <source>
        <dbReference type="EMBL" id="CUP21250.1"/>
    </source>
</evidence>
<feature type="domain" description="CusB-like beta-barrel" evidence="5">
    <location>
        <begin position="236"/>
        <end position="289"/>
    </location>
</feature>
<dbReference type="Gene3D" id="1.10.287.470">
    <property type="entry name" value="Helix hairpin bin"/>
    <property type="match status" value="1"/>
</dbReference>
<dbReference type="Gene3D" id="2.40.420.20">
    <property type="match status" value="1"/>
</dbReference>
<dbReference type="Gene3D" id="2.40.50.100">
    <property type="match status" value="1"/>
</dbReference>
<dbReference type="Proteomes" id="UP001170023">
    <property type="component" value="Unassembled WGS sequence"/>
</dbReference>
<dbReference type="Pfam" id="PF25917">
    <property type="entry name" value="BSH_RND"/>
    <property type="match status" value="1"/>
</dbReference>
<dbReference type="Pfam" id="PF25876">
    <property type="entry name" value="HH_MFP_RND"/>
    <property type="match status" value="1"/>
</dbReference>
<dbReference type="EMBL" id="CZAI01000003">
    <property type="protein sequence ID" value="CUP21250.1"/>
    <property type="molecule type" value="Genomic_DNA"/>
</dbReference>
<feature type="coiled-coil region" evidence="2">
    <location>
        <begin position="99"/>
        <end position="126"/>
    </location>
</feature>
<dbReference type="PANTHER" id="PTHR30158">
    <property type="entry name" value="ACRA/E-RELATED COMPONENT OF DRUG EFFLUX TRANSPORTER"/>
    <property type="match status" value="1"/>
</dbReference>
<dbReference type="GO" id="GO:0030313">
    <property type="term" value="C:cell envelope"/>
    <property type="evidence" value="ECO:0007669"/>
    <property type="project" value="UniProtKB-SubCell"/>
</dbReference>
<sequence>MKKLMYIFFALPILTGCKEKKSAGAMGGMPTPEISVAKPIIKNVTLTKDYPGYLTTEKTVNLVARVNGTLQSTSYTAGGRVKQGQLLFVIEPTLYKDKVEQAEAALKTAQAQLEYARSNYSRMKEAVKSDAVSQIQVLQAESSVAEGVAAVNNAEAALSTAHTNLSYCYVRAPFDGTISKATVDVGSYVGGSLQPVTLATIYKDNQMYAYFNVADNQWLGMLMNNRQSAQELPKKIMVQLGKEGSEMYPATLDYLSPNVDLNTGTLTVRANFDNPQGILKSGLYVSITLPYGEADNAMLVKEASIGTDQLGKYLYLVNDSNIVRYRHIEIGQLIGDTLRQVTGGLSPQDRYVTKALMKVRDGMKIKPMP</sequence>
<name>A0A174LHX8_9BACE</name>
<dbReference type="SUPFAM" id="SSF111369">
    <property type="entry name" value="HlyD-like secretion proteins"/>
    <property type="match status" value="1"/>
</dbReference>
<accession>A0A174LHX8</accession>
<dbReference type="EMBL" id="JAUONL010000003">
    <property type="protein sequence ID" value="MDO6357178.1"/>
    <property type="molecule type" value="Genomic_DNA"/>
</dbReference>
<evidence type="ECO:0000259" key="4">
    <source>
        <dbReference type="Pfam" id="PF25917"/>
    </source>
</evidence>
<dbReference type="InterPro" id="IPR058624">
    <property type="entry name" value="MdtA-like_HH"/>
</dbReference>
<dbReference type="InterPro" id="IPR058792">
    <property type="entry name" value="Beta-barrel_RND_2"/>
</dbReference>
<dbReference type="STRING" id="47678.ERS852494_01774"/>
<gene>
    <name evidence="6" type="primary">bepF_3</name>
    <name evidence="6" type="ORF">ERS852494_01774</name>
    <name evidence="7" type="ORF">Q4469_05675</name>
</gene>
<dbReference type="InterPro" id="IPR058625">
    <property type="entry name" value="MdtA-like_BSH"/>
</dbReference>
<dbReference type="PANTHER" id="PTHR30158:SF10">
    <property type="entry name" value="CATION EFFLUX PUMP"/>
    <property type="match status" value="1"/>
</dbReference>
<protein>
    <submittedName>
        <fullName evidence="7">Efflux RND transporter periplasmic adaptor subunit</fullName>
    </submittedName>
    <submittedName>
        <fullName evidence="6">RND family efflux transporter, MFP subunit</fullName>
    </submittedName>
</protein>
<dbReference type="AlphaFoldDB" id="A0A174LHX8"/>
<dbReference type="Pfam" id="PF25954">
    <property type="entry name" value="Beta-barrel_RND_2"/>
    <property type="match status" value="1"/>
</dbReference>